<accession>A0A7W6XWI1</accession>
<feature type="compositionally biased region" description="Polar residues" evidence="1">
    <location>
        <begin position="25"/>
        <end position="37"/>
    </location>
</feature>
<feature type="region of interest" description="Disordered" evidence="1">
    <location>
        <begin position="1"/>
        <end position="54"/>
    </location>
</feature>
<comment type="caution">
    <text evidence="2">The sequence shown here is derived from an EMBL/GenBank/DDBJ whole genome shotgun (WGS) entry which is preliminary data.</text>
</comment>
<sequence>MPAPHPPAGTFSPQAGRRDHVATSPFPTNLSQGTSPLPASGERVRVRGQPLAPT</sequence>
<reference evidence="2 3" key="1">
    <citation type="submission" date="2020-08" db="EMBL/GenBank/DDBJ databases">
        <title>Genomic Encyclopedia of Type Strains, Phase IV (KMG-V): Genome sequencing to study the core and pangenomes of soil and plant-associated prokaryotes.</title>
        <authorList>
            <person name="Whitman W."/>
        </authorList>
    </citation>
    <scope>NUCLEOTIDE SEQUENCE [LARGE SCALE GENOMIC DNA]</scope>
    <source>
        <strain evidence="2 3">SEMIA 414</strain>
    </source>
</reference>
<evidence type="ECO:0000313" key="3">
    <source>
        <dbReference type="Proteomes" id="UP000533724"/>
    </source>
</evidence>
<dbReference type="AlphaFoldDB" id="A0A7W6XWI1"/>
<evidence type="ECO:0000256" key="1">
    <source>
        <dbReference type="SAM" id="MobiDB-lite"/>
    </source>
</evidence>
<organism evidence="2 3">
    <name type="scientific">Rhizobium esperanzae</name>
    <dbReference type="NCBI Taxonomy" id="1967781"/>
    <lineage>
        <taxon>Bacteria</taxon>
        <taxon>Pseudomonadati</taxon>
        <taxon>Pseudomonadota</taxon>
        <taxon>Alphaproteobacteria</taxon>
        <taxon>Hyphomicrobiales</taxon>
        <taxon>Rhizobiaceae</taxon>
        <taxon>Rhizobium/Agrobacterium group</taxon>
        <taxon>Rhizobium</taxon>
    </lineage>
</organism>
<proteinExistence type="predicted"/>
<protein>
    <submittedName>
        <fullName evidence="2">Uncharacterized protein</fullName>
    </submittedName>
</protein>
<evidence type="ECO:0000313" key="2">
    <source>
        <dbReference type="EMBL" id="MBB4438699.1"/>
    </source>
</evidence>
<dbReference type="Proteomes" id="UP000533724">
    <property type="component" value="Unassembled WGS sequence"/>
</dbReference>
<name>A0A7W6XWI1_9HYPH</name>
<gene>
    <name evidence="2" type="ORF">GGE15_001950</name>
</gene>
<dbReference type="EMBL" id="JACIHI010000003">
    <property type="protein sequence ID" value="MBB4438699.1"/>
    <property type="molecule type" value="Genomic_DNA"/>
</dbReference>